<comment type="caution">
    <text evidence="1">The sequence shown here is derived from an EMBL/GenBank/DDBJ whole genome shotgun (WGS) entry which is preliminary data.</text>
</comment>
<organism evidence="1 2">
    <name type="scientific">Sclerotinia trifoliorum</name>
    <dbReference type="NCBI Taxonomy" id="28548"/>
    <lineage>
        <taxon>Eukaryota</taxon>
        <taxon>Fungi</taxon>
        <taxon>Dikarya</taxon>
        <taxon>Ascomycota</taxon>
        <taxon>Pezizomycotina</taxon>
        <taxon>Leotiomycetes</taxon>
        <taxon>Helotiales</taxon>
        <taxon>Sclerotiniaceae</taxon>
        <taxon>Sclerotinia</taxon>
    </lineage>
</organism>
<sequence>MLSAELLHFKLELRVRIRFRNTKRNGSIRMICQNIITINLLRDLSNAVLLRSDMHTIFDQRKLVFFPRDNGPNPFVVHMLQPTVDVGQLYHNTCIHIHACGLEFLFARWNYRILLYLRKKRLPLVATVRPNAAELLQTLMTKWKNHLNARVFTAPIGIVPLLLRVRLRKMTAISTKVLYPQFSMKVITSTHYAKRH</sequence>
<reference evidence="1" key="1">
    <citation type="submission" date="2020-10" db="EMBL/GenBank/DDBJ databases">
        <authorList>
            <person name="Kusch S."/>
        </authorList>
    </citation>
    <scope>NUCLEOTIDE SEQUENCE</scope>
    <source>
        <strain evidence="1">SwB9</strain>
    </source>
</reference>
<protein>
    <submittedName>
        <fullName evidence="1">76706a4c-d9d8-4bf7-a449-5ea11f549952</fullName>
    </submittedName>
</protein>
<dbReference type="AlphaFoldDB" id="A0A8H2W4L3"/>
<evidence type="ECO:0000313" key="2">
    <source>
        <dbReference type="Proteomes" id="UP000624404"/>
    </source>
</evidence>
<evidence type="ECO:0000313" key="1">
    <source>
        <dbReference type="EMBL" id="CAD6449319.1"/>
    </source>
</evidence>
<name>A0A8H2W4L3_9HELO</name>
<dbReference type="EMBL" id="CAJHIA010000033">
    <property type="protein sequence ID" value="CAD6449319.1"/>
    <property type="molecule type" value="Genomic_DNA"/>
</dbReference>
<proteinExistence type="predicted"/>
<accession>A0A8H2W4L3</accession>
<dbReference type="OrthoDB" id="3551243at2759"/>
<dbReference type="Proteomes" id="UP000624404">
    <property type="component" value="Unassembled WGS sequence"/>
</dbReference>
<keyword evidence="2" id="KW-1185">Reference proteome</keyword>
<gene>
    <name evidence="1" type="ORF">SCLTRI_LOCUS9113</name>
</gene>